<dbReference type="GO" id="GO:0009100">
    <property type="term" value="P:glycoprotein metabolic process"/>
    <property type="evidence" value="ECO:0007669"/>
    <property type="project" value="UniProtKB-ARBA"/>
</dbReference>
<dbReference type="PANTHER" id="PTHR13627">
    <property type="entry name" value="FUKUTIN RELATED PROTEIN"/>
    <property type="match status" value="1"/>
</dbReference>
<proteinExistence type="predicted"/>
<dbReference type="InterPro" id="IPR007074">
    <property type="entry name" value="LicD/FKTN/FKRP_NTP_transf"/>
</dbReference>
<dbReference type="Pfam" id="PF04991">
    <property type="entry name" value="LicD"/>
    <property type="match status" value="1"/>
</dbReference>
<keyword evidence="1" id="KW-1133">Transmembrane helix</keyword>
<keyword evidence="1" id="KW-0812">Transmembrane</keyword>
<feature type="transmembrane region" description="Helical" evidence="1">
    <location>
        <begin position="12"/>
        <end position="31"/>
    </location>
</feature>
<name>A0A3S1BAA9_ELYCH</name>
<dbReference type="Proteomes" id="UP000271974">
    <property type="component" value="Unassembled WGS sequence"/>
</dbReference>
<keyword evidence="4" id="KW-1185">Reference proteome</keyword>
<gene>
    <name evidence="3" type="ORF">EGW08_008642</name>
</gene>
<evidence type="ECO:0000313" key="4">
    <source>
        <dbReference type="Proteomes" id="UP000271974"/>
    </source>
</evidence>
<feature type="domain" description="LicD/FKTN/FKRP nucleotidyltransferase" evidence="2">
    <location>
        <begin position="83"/>
        <end position="121"/>
    </location>
</feature>
<evidence type="ECO:0000256" key="1">
    <source>
        <dbReference type="SAM" id="Phobius"/>
    </source>
</evidence>
<organism evidence="3 4">
    <name type="scientific">Elysia chlorotica</name>
    <name type="common">Eastern emerald elysia</name>
    <name type="synonym">Sea slug</name>
    <dbReference type="NCBI Taxonomy" id="188477"/>
    <lineage>
        <taxon>Eukaryota</taxon>
        <taxon>Metazoa</taxon>
        <taxon>Spiralia</taxon>
        <taxon>Lophotrochozoa</taxon>
        <taxon>Mollusca</taxon>
        <taxon>Gastropoda</taxon>
        <taxon>Heterobranchia</taxon>
        <taxon>Euthyneura</taxon>
        <taxon>Panpulmonata</taxon>
        <taxon>Sacoglossa</taxon>
        <taxon>Placobranchoidea</taxon>
        <taxon>Plakobranchidae</taxon>
        <taxon>Elysia</taxon>
    </lineage>
</organism>
<keyword evidence="1" id="KW-0472">Membrane</keyword>
<evidence type="ECO:0000259" key="2">
    <source>
        <dbReference type="Pfam" id="PF04991"/>
    </source>
</evidence>
<dbReference type="AlphaFoldDB" id="A0A3S1BAA9"/>
<dbReference type="InterPro" id="IPR052613">
    <property type="entry name" value="LicD_transferase"/>
</dbReference>
<sequence length="210" mass="24588">MPGSRMSFCIRLIILLSCLCFSVIFLCGFLLELNGFLLAMHIRDIRWYKDTHFLSGCTLPMSPEELTTVRQILHVAVHVLASHGAHAAICHGTLWGAMRRGDLLPWDPNPDLCILNTELHRKQSKRQKENPAFRALREKHFHVSSFDQWNGIYYLSYTPKDSKVVTIKLRVFSDCTDYYYKRHMHQYRLEVHPGVLNIKPHWVCPDSWFF</sequence>
<comment type="caution">
    <text evidence="3">The sequence shown here is derived from an EMBL/GenBank/DDBJ whole genome shotgun (WGS) entry which is preliminary data.</text>
</comment>
<dbReference type="OrthoDB" id="444255at2759"/>
<evidence type="ECO:0000313" key="3">
    <source>
        <dbReference type="EMBL" id="RUS83588.1"/>
    </source>
</evidence>
<dbReference type="PANTHER" id="PTHR13627:SF32">
    <property type="entry name" value="AGAP006029-PA"/>
    <property type="match status" value="1"/>
</dbReference>
<dbReference type="EMBL" id="RQTK01000238">
    <property type="protein sequence ID" value="RUS83588.1"/>
    <property type="molecule type" value="Genomic_DNA"/>
</dbReference>
<reference evidence="3 4" key="1">
    <citation type="submission" date="2019-01" db="EMBL/GenBank/DDBJ databases">
        <title>A draft genome assembly of the solar-powered sea slug Elysia chlorotica.</title>
        <authorList>
            <person name="Cai H."/>
            <person name="Li Q."/>
            <person name="Fang X."/>
            <person name="Li J."/>
            <person name="Curtis N.E."/>
            <person name="Altenburger A."/>
            <person name="Shibata T."/>
            <person name="Feng M."/>
            <person name="Maeda T."/>
            <person name="Schwartz J.A."/>
            <person name="Shigenobu S."/>
            <person name="Lundholm N."/>
            <person name="Nishiyama T."/>
            <person name="Yang H."/>
            <person name="Hasebe M."/>
            <person name="Li S."/>
            <person name="Pierce S.K."/>
            <person name="Wang J."/>
        </authorList>
    </citation>
    <scope>NUCLEOTIDE SEQUENCE [LARGE SCALE GENOMIC DNA]</scope>
    <source>
        <strain evidence="3">EC2010</strain>
        <tissue evidence="3">Whole organism of an adult</tissue>
    </source>
</reference>
<protein>
    <recommendedName>
        <fullName evidence="2">LicD/FKTN/FKRP nucleotidyltransferase domain-containing protein</fullName>
    </recommendedName>
</protein>
<accession>A0A3S1BAA9</accession>